<dbReference type="Gene3D" id="1.10.287.110">
    <property type="entry name" value="DnaJ domain"/>
    <property type="match status" value="1"/>
</dbReference>
<feature type="domain" description="J" evidence="1">
    <location>
        <begin position="203"/>
        <end position="267"/>
    </location>
</feature>
<gene>
    <name evidence="2" type="ORF">MNBD_GAMMA01-769</name>
</gene>
<dbReference type="PRINTS" id="PR00625">
    <property type="entry name" value="JDOMAIN"/>
</dbReference>
<dbReference type="Pfam" id="PF05099">
    <property type="entry name" value="TerB"/>
    <property type="match status" value="1"/>
</dbReference>
<dbReference type="InterPro" id="IPR001623">
    <property type="entry name" value="DnaJ_domain"/>
</dbReference>
<dbReference type="PROSITE" id="PS50076">
    <property type="entry name" value="DNAJ_2"/>
    <property type="match status" value="1"/>
</dbReference>
<dbReference type="InterPro" id="IPR007791">
    <property type="entry name" value="DjlA_N"/>
</dbReference>
<dbReference type="EMBL" id="UOEW01000211">
    <property type="protein sequence ID" value="VAW38699.1"/>
    <property type="molecule type" value="Genomic_DNA"/>
</dbReference>
<dbReference type="Pfam" id="PF00226">
    <property type="entry name" value="DnaJ"/>
    <property type="match status" value="1"/>
</dbReference>
<evidence type="ECO:0000313" key="2">
    <source>
        <dbReference type="EMBL" id="VAW38699.1"/>
    </source>
</evidence>
<dbReference type="CDD" id="cd07316">
    <property type="entry name" value="terB_like_DjlA"/>
    <property type="match status" value="1"/>
</dbReference>
<dbReference type="CDD" id="cd06257">
    <property type="entry name" value="DnaJ"/>
    <property type="match status" value="1"/>
</dbReference>
<dbReference type="NCBIfam" id="NF006948">
    <property type="entry name" value="PRK09430.1"/>
    <property type="match status" value="1"/>
</dbReference>
<dbReference type="PANTHER" id="PTHR44743">
    <property type="entry name" value="PUTATIVE, EXPRESSED-RELATED"/>
    <property type="match status" value="1"/>
</dbReference>
<dbReference type="SMART" id="SM00271">
    <property type="entry name" value="DnaJ"/>
    <property type="match status" value="1"/>
</dbReference>
<organism evidence="2">
    <name type="scientific">hydrothermal vent metagenome</name>
    <dbReference type="NCBI Taxonomy" id="652676"/>
    <lineage>
        <taxon>unclassified sequences</taxon>
        <taxon>metagenomes</taxon>
        <taxon>ecological metagenomes</taxon>
    </lineage>
</organism>
<dbReference type="InterPro" id="IPR029024">
    <property type="entry name" value="TerB-like"/>
</dbReference>
<name>A0A3B0VPA9_9ZZZZ</name>
<dbReference type="SUPFAM" id="SSF158682">
    <property type="entry name" value="TerB-like"/>
    <property type="match status" value="1"/>
</dbReference>
<proteinExistence type="predicted"/>
<accession>A0A3B0VPA9</accession>
<dbReference type="InterPro" id="IPR036869">
    <property type="entry name" value="J_dom_sf"/>
</dbReference>
<dbReference type="AlphaFoldDB" id="A0A3B0VPA9"/>
<protein>
    <submittedName>
        <fullName evidence="2">DnaJ-like protein DjlA</fullName>
    </submittedName>
</protein>
<dbReference type="Gene3D" id="1.10.3680.10">
    <property type="entry name" value="TerB-like"/>
    <property type="match status" value="1"/>
</dbReference>
<dbReference type="SUPFAM" id="SSF46565">
    <property type="entry name" value="Chaperone J-domain"/>
    <property type="match status" value="1"/>
</dbReference>
<evidence type="ECO:0000259" key="1">
    <source>
        <dbReference type="PROSITE" id="PS50076"/>
    </source>
</evidence>
<dbReference type="PANTHER" id="PTHR44743:SF10">
    <property type="entry name" value="J DOMAIN-CONTAINING PROTEIN"/>
    <property type="match status" value="1"/>
</dbReference>
<reference evidence="2" key="1">
    <citation type="submission" date="2018-06" db="EMBL/GenBank/DDBJ databases">
        <authorList>
            <person name="Zhirakovskaya E."/>
        </authorList>
    </citation>
    <scope>NUCLEOTIDE SEQUENCE</scope>
</reference>
<sequence>MIGLLVGAALGFAKGGPVGMIFGAVVGSWVATWISENILGNPSQKVRVQQAYFQALFTAIGKLAKVDGIVTNDEIRKCEIIMQKMHLDAQQRKLAIKYFNQGKAAGFNIEPVIDMFYRSSGRSYSIKQMFVEMLLEVASAGNKINIEEWDLLLAICKRLRFPRQFLITLARMRGFNIHGNFSYSGSSQHNSNQWRPPTQQKVNSYQVLGVSKSDSKAVIRKAYKKLMSSHHPDKLIAKGLPPEMVEIAKTKTQNIQAAWEDVKNMRGF</sequence>